<dbReference type="OrthoDB" id="9774361at2"/>
<dbReference type="InterPro" id="IPR014227">
    <property type="entry name" value="YtvI-like"/>
</dbReference>
<protein>
    <submittedName>
        <fullName evidence="7">Sporulation integral membrane protein YtvI</fullName>
    </submittedName>
</protein>
<keyword evidence="5 6" id="KW-0472">Membrane</keyword>
<reference evidence="7" key="1">
    <citation type="submission" date="2016-11" db="EMBL/GenBank/DDBJ databases">
        <authorList>
            <person name="Jaros S."/>
            <person name="Januszkiewicz K."/>
            <person name="Wedrychowicz H."/>
        </authorList>
    </citation>
    <scope>NUCLEOTIDE SEQUENCE [LARGE SCALE GENOMIC DNA]</scope>
    <source>
        <strain evidence="7">DSM 2635</strain>
    </source>
</reference>
<evidence type="ECO:0000256" key="5">
    <source>
        <dbReference type="ARBA" id="ARBA00023136"/>
    </source>
</evidence>
<dbReference type="GO" id="GO:0055085">
    <property type="term" value="P:transmembrane transport"/>
    <property type="evidence" value="ECO:0007669"/>
    <property type="project" value="TreeGrafter"/>
</dbReference>
<keyword evidence="4 6" id="KW-1133">Transmembrane helix</keyword>
<dbReference type="Pfam" id="PF01594">
    <property type="entry name" value="AI-2E_transport"/>
    <property type="match status" value="1"/>
</dbReference>
<gene>
    <name evidence="7" type="ORF">SAMN04488530_1342</name>
</gene>
<comment type="similarity">
    <text evidence="2">Belongs to the autoinducer-2 exporter (AI-2E) (TC 2.A.86) family.</text>
</comment>
<dbReference type="GO" id="GO:0016020">
    <property type="term" value="C:membrane"/>
    <property type="evidence" value="ECO:0007669"/>
    <property type="project" value="UniProtKB-SubCell"/>
</dbReference>
<feature type="transmembrane region" description="Helical" evidence="6">
    <location>
        <begin position="65"/>
        <end position="88"/>
    </location>
</feature>
<comment type="subcellular location">
    <subcellularLocation>
        <location evidence="1">Membrane</location>
        <topology evidence="1">Multi-pass membrane protein</topology>
    </subcellularLocation>
</comment>
<evidence type="ECO:0000256" key="3">
    <source>
        <dbReference type="ARBA" id="ARBA00022692"/>
    </source>
</evidence>
<dbReference type="RefSeq" id="WP_073127139.1">
    <property type="nucleotide sequence ID" value="NZ_BAABCH010000083.1"/>
</dbReference>
<dbReference type="EMBL" id="FQWX01000034">
    <property type="protein sequence ID" value="SHH30040.1"/>
    <property type="molecule type" value="Genomic_DNA"/>
</dbReference>
<accession>A0A1M5RV31</accession>
<evidence type="ECO:0000256" key="1">
    <source>
        <dbReference type="ARBA" id="ARBA00004141"/>
    </source>
</evidence>
<dbReference type="InterPro" id="IPR002549">
    <property type="entry name" value="AI-2E-like"/>
</dbReference>
<dbReference type="PANTHER" id="PTHR21716:SF68">
    <property type="entry name" value="TRANSPORT PROTEIN YTVI-RELATED"/>
    <property type="match status" value="1"/>
</dbReference>
<feature type="transmembrane region" description="Helical" evidence="6">
    <location>
        <begin position="319"/>
        <end position="340"/>
    </location>
</feature>
<evidence type="ECO:0000256" key="2">
    <source>
        <dbReference type="ARBA" id="ARBA00009773"/>
    </source>
</evidence>
<dbReference type="AlphaFoldDB" id="A0A1M5RV31"/>
<evidence type="ECO:0000313" key="8">
    <source>
        <dbReference type="Proteomes" id="UP000243255"/>
    </source>
</evidence>
<dbReference type="NCBIfam" id="TIGR02872">
    <property type="entry name" value="spore_ytvI"/>
    <property type="match status" value="1"/>
</dbReference>
<feature type="transmembrane region" description="Helical" evidence="6">
    <location>
        <begin position="35"/>
        <end position="53"/>
    </location>
</feature>
<evidence type="ECO:0000256" key="4">
    <source>
        <dbReference type="ARBA" id="ARBA00022989"/>
    </source>
</evidence>
<evidence type="ECO:0000256" key="6">
    <source>
        <dbReference type="SAM" id="Phobius"/>
    </source>
</evidence>
<keyword evidence="8" id="KW-1185">Reference proteome</keyword>
<dbReference type="PANTHER" id="PTHR21716">
    <property type="entry name" value="TRANSMEMBRANE PROTEIN"/>
    <property type="match status" value="1"/>
</dbReference>
<organism evidence="7 8">
    <name type="scientific">Asaccharospora irregularis DSM 2635</name>
    <dbReference type="NCBI Taxonomy" id="1121321"/>
    <lineage>
        <taxon>Bacteria</taxon>
        <taxon>Bacillati</taxon>
        <taxon>Bacillota</taxon>
        <taxon>Clostridia</taxon>
        <taxon>Peptostreptococcales</taxon>
        <taxon>Peptostreptococcaceae</taxon>
        <taxon>Asaccharospora</taxon>
    </lineage>
</organism>
<feature type="transmembrane region" description="Helical" evidence="6">
    <location>
        <begin position="210"/>
        <end position="234"/>
    </location>
</feature>
<dbReference type="STRING" id="1121321.SAMN04488530_1342"/>
<dbReference type="Proteomes" id="UP000243255">
    <property type="component" value="Unassembled WGS sequence"/>
</dbReference>
<feature type="transmembrane region" description="Helical" evidence="6">
    <location>
        <begin position="279"/>
        <end position="299"/>
    </location>
</feature>
<name>A0A1M5RV31_9FIRM</name>
<feature type="transmembrane region" description="Helical" evidence="6">
    <location>
        <begin position="12"/>
        <end position="29"/>
    </location>
</feature>
<sequence>MSVLERAFLEKAKNNVIFVLIYTVLFVFIYKTFPYIAPFFIGGIIAFIISPVSEKLKNKFNIDKGVSTLILSFLAVALVITLTSFFVINITKQSMTILNNISDNPQNINAIMTNIINHISVYIEHFQDISNFNIDEVVTKYSGNIINILKNLLYSVVNLATSIPYIMIFIITLFISTYFIAKDIDKIEDNFYNMFTQTARQKVKGIKKETILSIVGYIKAYTILMGITFVAIWISFSLFKVPYAMPLGIIGAILDLIPFLGIIVIYLPVIAYYFIIKNYFAAVSILVLFIALSLLRQVLEPKLVSVNVGLSPLSTLAAIFIGVQVKGIIGIIFCLGLVCMRDILKKVDIL</sequence>
<feature type="transmembrane region" description="Helical" evidence="6">
    <location>
        <begin position="162"/>
        <end position="181"/>
    </location>
</feature>
<feature type="transmembrane region" description="Helical" evidence="6">
    <location>
        <begin position="246"/>
        <end position="267"/>
    </location>
</feature>
<keyword evidence="3 6" id="KW-0812">Transmembrane</keyword>
<proteinExistence type="inferred from homology"/>
<evidence type="ECO:0000313" key="7">
    <source>
        <dbReference type="EMBL" id="SHH30040.1"/>
    </source>
</evidence>